<comment type="caution">
    <text evidence="1">The sequence shown here is derived from an EMBL/GenBank/DDBJ whole genome shotgun (WGS) entry which is preliminary data.</text>
</comment>
<gene>
    <name evidence="1" type="ORF">LNP07_04875</name>
</gene>
<accession>A0ABT0I2B6</accession>
<sequence length="254" mass="28607">MASVTQLARTYKQPYGGYLPVRTFTKKQFDDGIELSTNENILPQLVGLAVDYLTRLCQNQSFETAFSVSLRGIDNYKAITHQSVDSSMMEINGLDDKSIINACRLASFDVWYRNLAAARTFKDPALIQPNAETINNIKTMVTRTLTFFDNYEPIVENGFTMPGGYTATVDSGDGDYLTTHTLVDLKVSKQNINSKYTLQLAMYYLMGMHSINPNFENIETLAIFNPRLNKLYSRTIADIEHDVLTSIASDVIVY</sequence>
<organism evidence="1 2">
    <name type="scientific">Apilactobacillus xinyiensis</name>
    <dbReference type="NCBI Taxonomy" id="2841032"/>
    <lineage>
        <taxon>Bacteria</taxon>
        <taxon>Bacillati</taxon>
        <taxon>Bacillota</taxon>
        <taxon>Bacilli</taxon>
        <taxon>Lactobacillales</taxon>
        <taxon>Lactobacillaceae</taxon>
        <taxon>Apilactobacillus</taxon>
    </lineage>
</organism>
<dbReference type="Proteomes" id="UP001522905">
    <property type="component" value="Unassembled WGS sequence"/>
</dbReference>
<evidence type="ECO:0000313" key="2">
    <source>
        <dbReference type="Proteomes" id="UP001522905"/>
    </source>
</evidence>
<evidence type="ECO:0000313" key="1">
    <source>
        <dbReference type="EMBL" id="MCK8624846.1"/>
    </source>
</evidence>
<keyword evidence="2" id="KW-1185">Reference proteome</keyword>
<evidence type="ECO:0008006" key="3">
    <source>
        <dbReference type="Google" id="ProtNLM"/>
    </source>
</evidence>
<proteinExistence type="predicted"/>
<name>A0ABT0I2B6_9LACO</name>
<reference evidence="1 2" key="1">
    <citation type="submission" date="2021-11" db="EMBL/GenBank/DDBJ databases">
        <title>Comparative genomics of bee honey and flower isolates.</title>
        <authorList>
            <person name="Bechtner J.D."/>
            <person name="Gallus M.K."/>
            <person name="Ehrmann M."/>
        </authorList>
    </citation>
    <scope>NUCLEOTIDE SEQUENCE [LARGE SCALE GENOMIC DNA]</scope>
    <source>
        <strain evidence="1 2">M161</strain>
    </source>
</reference>
<dbReference type="EMBL" id="JAJIAO010000004">
    <property type="protein sequence ID" value="MCK8624846.1"/>
    <property type="molecule type" value="Genomic_DNA"/>
</dbReference>
<dbReference type="RefSeq" id="WP_248601735.1">
    <property type="nucleotide sequence ID" value="NZ_JAJIAO010000004.1"/>
</dbReference>
<protein>
    <recommendedName>
        <fullName evidence="3">PD-(D/E)XK endonuclease-like domain-containing protein</fullName>
    </recommendedName>
</protein>